<dbReference type="GO" id="GO:0005975">
    <property type="term" value="P:carbohydrate metabolic process"/>
    <property type="evidence" value="ECO:0007669"/>
    <property type="project" value="InterPro"/>
</dbReference>
<dbReference type="GO" id="GO:0016810">
    <property type="term" value="F:hydrolase activity, acting on carbon-nitrogen (but not peptide) bonds"/>
    <property type="evidence" value="ECO:0007669"/>
    <property type="project" value="InterPro"/>
</dbReference>
<dbReference type="InterPro" id="IPR011330">
    <property type="entry name" value="Glyco_hydro/deAcase_b/a-brl"/>
</dbReference>
<dbReference type="Pfam" id="PF01522">
    <property type="entry name" value="Polysacc_deac_1"/>
    <property type="match status" value="1"/>
</dbReference>
<proteinExistence type="predicted"/>
<dbReference type="InterPro" id="IPR002509">
    <property type="entry name" value="NODB_dom"/>
</dbReference>
<dbReference type="Gene3D" id="3.20.20.370">
    <property type="entry name" value="Glycoside hydrolase/deacetylase"/>
    <property type="match status" value="1"/>
</dbReference>
<evidence type="ECO:0000313" key="2">
    <source>
        <dbReference type="EMBL" id="MDE8650024.1"/>
    </source>
</evidence>
<dbReference type="InterPro" id="IPR050248">
    <property type="entry name" value="Polysacc_deacetylase_ArnD"/>
</dbReference>
<dbReference type="PANTHER" id="PTHR10587:SF134">
    <property type="entry name" value="SECRETED PROTEIN"/>
    <property type="match status" value="1"/>
</dbReference>
<sequence>MALTFDICGGPGGSALDRKLIATLREFAVPATLFLNERWLHTNPHEAAELREDPLFRIENHGSLHVPLSVTGRPAYGIAGTSAPSAVVHEISSNRQLLSNTLGVDSRWFRAGTAHYDDVAIAIAHDLGVRIAGFAVNADSGATASAGAVSRQLQTAPDGAIVLAHANQPHSATAEGVRSALSVLTFDGCRFVHLDGTGAI</sequence>
<accession>A0AAW6LTJ0</accession>
<dbReference type="AlphaFoldDB" id="A0AAW6LTJ0"/>
<dbReference type="EMBL" id="JARDXE010000044">
    <property type="protein sequence ID" value="MDE8650024.1"/>
    <property type="molecule type" value="Genomic_DNA"/>
</dbReference>
<comment type="caution">
    <text evidence="2">The sequence shown here is derived from an EMBL/GenBank/DDBJ whole genome shotgun (WGS) entry which is preliminary data.</text>
</comment>
<protein>
    <submittedName>
        <fullName evidence="2">Polysaccharide deacetylase family protein</fullName>
    </submittedName>
</protein>
<reference evidence="2" key="1">
    <citation type="submission" date="2023-02" db="EMBL/GenBank/DDBJ databases">
        <title>A novel hydrolase synthesized by Rhodococcus erythropolis HQ is responsible for the detoxification of Zearalenone.</title>
        <authorList>
            <person name="Hu J."/>
            <person name="Xu J."/>
        </authorList>
    </citation>
    <scope>NUCLEOTIDE SEQUENCE</scope>
    <source>
        <strain evidence="2">HQ</strain>
    </source>
</reference>
<gene>
    <name evidence="2" type="ORF">PXH69_34235</name>
</gene>
<dbReference type="PANTHER" id="PTHR10587">
    <property type="entry name" value="GLYCOSYL TRANSFERASE-RELATED"/>
    <property type="match status" value="1"/>
</dbReference>
<evidence type="ECO:0000313" key="3">
    <source>
        <dbReference type="Proteomes" id="UP001217325"/>
    </source>
</evidence>
<evidence type="ECO:0000259" key="1">
    <source>
        <dbReference type="PROSITE" id="PS51677"/>
    </source>
</evidence>
<name>A0AAW6LTJ0_RHOSG</name>
<feature type="domain" description="NodB homology" evidence="1">
    <location>
        <begin position="1"/>
        <end position="192"/>
    </location>
</feature>
<dbReference type="PROSITE" id="PS51677">
    <property type="entry name" value="NODB"/>
    <property type="match status" value="1"/>
</dbReference>
<dbReference type="SUPFAM" id="SSF88713">
    <property type="entry name" value="Glycoside hydrolase/deacetylase"/>
    <property type="match status" value="1"/>
</dbReference>
<dbReference type="Proteomes" id="UP001217325">
    <property type="component" value="Unassembled WGS sequence"/>
</dbReference>
<organism evidence="2 3">
    <name type="scientific">Rhodococcus qingshengii</name>
    <dbReference type="NCBI Taxonomy" id="334542"/>
    <lineage>
        <taxon>Bacteria</taxon>
        <taxon>Bacillati</taxon>
        <taxon>Actinomycetota</taxon>
        <taxon>Actinomycetes</taxon>
        <taxon>Mycobacteriales</taxon>
        <taxon>Nocardiaceae</taxon>
        <taxon>Rhodococcus</taxon>
        <taxon>Rhodococcus erythropolis group</taxon>
    </lineage>
</organism>